<sequence length="298" mass="33517">MTDPVTPLVSHVIQDRPTKRSRVCSPGINAESFDLALDLLNNDDQLPVYLKTVLGHVMERIFSMELLIKKNNELEEQLKAEIEEKNKLKDEIEVLKNALSKRVTSPSQVGMTAFSSPKLGNTVVAPLGSSNTPSSTCCCEEKERIRSVVVSGISECRDINVISRMNHDHDCVRKLFHFLNIECNPVSIYRMGKPNPKFPRLLKIVFPSSYFRNDILRKAPRLKTFPTSGVYIRPSLPKEERDRLRALRLAKYKRSEQNSNPVTENVPHDVNSSSSLPNSSDAAITSVSSNQSIVSENR</sequence>
<accession>A0A016W4J6</accession>
<dbReference type="Proteomes" id="UP000024635">
    <property type="component" value="Unassembled WGS sequence"/>
</dbReference>
<reference evidence="4" key="1">
    <citation type="journal article" date="2015" name="Nat. Genet.">
        <title>The genome and transcriptome of the zoonotic hookworm Ancylostoma ceylanicum identify infection-specific gene families.</title>
        <authorList>
            <person name="Schwarz E.M."/>
            <person name="Hu Y."/>
            <person name="Antoshechkin I."/>
            <person name="Miller M.M."/>
            <person name="Sternberg P.W."/>
            <person name="Aroian R.V."/>
        </authorList>
    </citation>
    <scope>NUCLEOTIDE SEQUENCE</scope>
    <source>
        <strain evidence="4">HY135</strain>
    </source>
</reference>
<proteinExistence type="predicted"/>
<feature type="coiled-coil region" evidence="1">
    <location>
        <begin position="64"/>
        <end position="102"/>
    </location>
</feature>
<comment type="caution">
    <text evidence="3">The sequence shown here is derived from an EMBL/GenBank/DDBJ whole genome shotgun (WGS) entry which is preliminary data.</text>
</comment>
<organism evidence="3 4">
    <name type="scientific">Ancylostoma ceylanicum</name>
    <dbReference type="NCBI Taxonomy" id="53326"/>
    <lineage>
        <taxon>Eukaryota</taxon>
        <taxon>Metazoa</taxon>
        <taxon>Ecdysozoa</taxon>
        <taxon>Nematoda</taxon>
        <taxon>Chromadorea</taxon>
        <taxon>Rhabditida</taxon>
        <taxon>Rhabditina</taxon>
        <taxon>Rhabditomorpha</taxon>
        <taxon>Strongyloidea</taxon>
        <taxon>Ancylostomatidae</taxon>
        <taxon>Ancylostomatinae</taxon>
        <taxon>Ancylostoma</taxon>
    </lineage>
</organism>
<dbReference type="EMBL" id="JARK01001337">
    <property type="protein sequence ID" value="EYC33928.1"/>
    <property type="molecule type" value="Genomic_DNA"/>
</dbReference>
<feature type="compositionally biased region" description="Polar residues" evidence="2">
    <location>
        <begin position="281"/>
        <end position="298"/>
    </location>
</feature>
<feature type="compositionally biased region" description="Low complexity" evidence="2">
    <location>
        <begin position="271"/>
        <end position="280"/>
    </location>
</feature>
<keyword evidence="1" id="KW-0175">Coiled coil</keyword>
<dbReference type="AlphaFoldDB" id="A0A016W4J6"/>
<keyword evidence="4" id="KW-1185">Reference proteome</keyword>
<dbReference type="OrthoDB" id="5877443at2759"/>
<protein>
    <submittedName>
        <fullName evidence="3">Uncharacterized protein</fullName>
    </submittedName>
</protein>
<evidence type="ECO:0000313" key="4">
    <source>
        <dbReference type="Proteomes" id="UP000024635"/>
    </source>
</evidence>
<evidence type="ECO:0000256" key="2">
    <source>
        <dbReference type="SAM" id="MobiDB-lite"/>
    </source>
</evidence>
<evidence type="ECO:0000313" key="3">
    <source>
        <dbReference type="EMBL" id="EYC33928.1"/>
    </source>
</evidence>
<gene>
    <name evidence="3" type="primary">Acey_s0001.g17</name>
    <name evidence="3" type="ORF">Y032_0001g17</name>
</gene>
<name>A0A016W4J6_9BILA</name>
<feature type="region of interest" description="Disordered" evidence="2">
    <location>
        <begin position="251"/>
        <end position="298"/>
    </location>
</feature>
<evidence type="ECO:0000256" key="1">
    <source>
        <dbReference type="SAM" id="Coils"/>
    </source>
</evidence>